<feature type="domain" description="RNA polymerase sigma-70 ECF-like HTH" evidence="1">
    <location>
        <begin position="10"/>
        <end position="170"/>
    </location>
</feature>
<protein>
    <submittedName>
        <fullName evidence="2">Sigma-70 family RNA polymerase sigma factor</fullName>
    </submittedName>
</protein>
<dbReference type="NCBIfam" id="TIGR02937">
    <property type="entry name" value="sigma70-ECF"/>
    <property type="match status" value="1"/>
</dbReference>
<dbReference type="Proteomes" id="UP000613768">
    <property type="component" value="Unassembled WGS sequence"/>
</dbReference>
<comment type="caution">
    <text evidence="2">The sequence shown here is derived from an EMBL/GenBank/DDBJ whole genome shotgun (WGS) entry which is preliminary data.</text>
</comment>
<proteinExistence type="predicted"/>
<dbReference type="GO" id="GO:0006352">
    <property type="term" value="P:DNA-templated transcription initiation"/>
    <property type="evidence" value="ECO:0007669"/>
    <property type="project" value="InterPro"/>
</dbReference>
<dbReference type="Gene3D" id="1.10.10.10">
    <property type="entry name" value="Winged helix-like DNA-binding domain superfamily/Winged helix DNA-binding domain"/>
    <property type="match status" value="1"/>
</dbReference>
<organism evidence="2 3">
    <name type="scientific">Pseudomarimonas arenosa</name>
    <dbReference type="NCBI Taxonomy" id="2774145"/>
    <lineage>
        <taxon>Bacteria</taxon>
        <taxon>Pseudomonadati</taxon>
        <taxon>Pseudomonadota</taxon>
        <taxon>Gammaproteobacteria</taxon>
        <taxon>Lysobacterales</taxon>
        <taxon>Lysobacteraceae</taxon>
        <taxon>Pseudomarimonas</taxon>
    </lineage>
</organism>
<gene>
    <name evidence="2" type="ORF">IFO71_14555</name>
</gene>
<dbReference type="NCBIfam" id="TIGR02999">
    <property type="entry name" value="Sig-70_X6"/>
    <property type="match status" value="1"/>
</dbReference>
<evidence type="ECO:0000259" key="1">
    <source>
        <dbReference type="Pfam" id="PF07638"/>
    </source>
</evidence>
<dbReference type="InterPro" id="IPR013324">
    <property type="entry name" value="RNA_pol_sigma_r3/r4-like"/>
</dbReference>
<evidence type="ECO:0000313" key="2">
    <source>
        <dbReference type="EMBL" id="MBD8526959.1"/>
    </source>
</evidence>
<dbReference type="InterPro" id="IPR011517">
    <property type="entry name" value="RNA_pol_sigma70_ECF-like"/>
</dbReference>
<dbReference type="InterPro" id="IPR036388">
    <property type="entry name" value="WH-like_DNA-bd_sf"/>
</dbReference>
<dbReference type="InterPro" id="IPR053812">
    <property type="entry name" value="HTH_Sigma70_ECF-like"/>
</dbReference>
<keyword evidence="3" id="KW-1185">Reference proteome</keyword>
<reference evidence="2 3" key="1">
    <citation type="submission" date="2020-09" db="EMBL/GenBank/DDBJ databases">
        <title>Pseudoxanthomonas sp. CAU 1598 isolated from sand of Yaerae Beach.</title>
        <authorList>
            <person name="Kim W."/>
        </authorList>
    </citation>
    <scope>NUCLEOTIDE SEQUENCE [LARGE SCALE GENOMIC DNA]</scope>
    <source>
        <strain evidence="2 3">CAU 1598</strain>
    </source>
</reference>
<dbReference type="GO" id="GO:0003700">
    <property type="term" value="F:DNA-binding transcription factor activity"/>
    <property type="evidence" value="ECO:0007669"/>
    <property type="project" value="InterPro"/>
</dbReference>
<dbReference type="AlphaFoldDB" id="A0AAW3ZP44"/>
<dbReference type="InterPro" id="IPR014284">
    <property type="entry name" value="RNA_pol_sigma-70_dom"/>
</dbReference>
<dbReference type="RefSeq" id="WP_192030380.1">
    <property type="nucleotide sequence ID" value="NZ_JACYTR010000036.1"/>
</dbReference>
<accession>A0AAW3ZP44</accession>
<evidence type="ECO:0000313" key="3">
    <source>
        <dbReference type="Proteomes" id="UP000613768"/>
    </source>
</evidence>
<dbReference type="Pfam" id="PF07638">
    <property type="entry name" value="Sigma70_ECF"/>
    <property type="match status" value="1"/>
</dbReference>
<dbReference type="SUPFAM" id="SSF88659">
    <property type="entry name" value="Sigma3 and sigma4 domains of RNA polymerase sigma factors"/>
    <property type="match status" value="1"/>
</dbReference>
<sequence>MTELTSADLDALSARLYPDMRRLARAQLRRLRPGQTLDTTALVHEAYLKLGRSAEFADRGHFLAASARAMRHILVNAARDRLAAKRGGGATDLELQEADGAGDIQPALHVLDVARAMEDLQRLDARLCRLVECRYFAGMTDQETALALGLSERSVRRDWLRARAWLKLALSSMEHA</sequence>
<name>A0AAW3ZP44_9GAMM</name>
<dbReference type="EMBL" id="JACYTR010000036">
    <property type="protein sequence ID" value="MBD8526959.1"/>
    <property type="molecule type" value="Genomic_DNA"/>
</dbReference>